<dbReference type="EMBL" id="LR797086">
    <property type="protein sequence ID" value="CAB4186227.1"/>
    <property type="molecule type" value="Genomic_DNA"/>
</dbReference>
<organism evidence="3">
    <name type="scientific">uncultured Caudovirales phage</name>
    <dbReference type="NCBI Taxonomy" id="2100421"/>
    <lineage>
        <taxon>Viruses</taxon>
        <taxon>Duplodnaviria</taxon>
        <taxon>Heunggongvirae</taxon>
        <taxon>Uroviricota</taxon>
        <taxon>Caudoviricetes</taxon>
        <taxon>Peduoviridae</taxon>
        <taxon>Maltschvirus</taxon>
        <taxon>Maltschvirus maltsch</taxon>
    </lineage>
</organism>
<evidence type="ECO:0000313" key="1">
    <source>
        <dbReference type="EMBL" id="CAB4173645.1"/>
    </source>
</evidence>
<accession>A0A6J5S7B4</accession>
<sequence length="125" mass="12381">MATNYNMALKTARMQAIVTEIGTSGFLVIGDSSLSSPSTGVLAKIPLAATAGTVTNDVLTFTQVLSVVAIGTGTAAKAEIWKSTNAVVVSGLTVGTSGANVNLGTISVNTGNTVTVSPATITHAA</sequence>
<proteinExistence type="predicted"/>
<name>A0A6J5S7B4_9CAUD</name>
<dbReference type="InterPro" id="IPR010916">
    <property type="entry name" value="TonB_box_CS"/>
</dbReference>
<gene>
    <name evidence="2" type="ORF">UFOVP1138_29</name>
    <name evidence="3" type="ORF">UFOVP1394_26</name>
    <name evidence="1" type="ORF">UFOVP975_2</name>
</gene>
<evidence type="ECO:0000313" key="3">
    <source>
        <dbReference type="EMBL" id="CAB4204406.1"/>
    </source>
</evidence>
<dbReference type="PROSITE" id="PS00430">
    <property type="entry name" value="TONB_DEPENDENT_REC_1"/>
    <property type="match status" value="1"/>
</dbReference>
<reference evidence="3" key="1">
    <citation type="submission" date="2020-05" db="EMBL/GenBank/DDBJ databases">
        <authorList>
            <person name="Chiriac C."/>
            <person name="Salcher M."/>
            <person name="Ghai R."/>
            <person name="Kavagutti S V."/>
        </authorList>
    </citation>
    <scope>NUCLEOTIDE SEQUENCE</scope>
</reference>
<dbReference type="EMBL" id="LR797345">
    <property type="protein sequence ID" value="CAB4204406.1"/>
    <property type="molecule type" value="Genomic_DNA"/>
</dbReference>
<dbReference type="EMBL" id="LR796921">
    <property type="protein sequence ID" value="CAB4173645.1"/>
    <property type="molecule type" value="Genomic_DNA"/>
</dbReference>
<protein>
    <submittedName>
        <fullName evidence="3">Uncharacterized protein</fullName>
    </submittedName>
</protein>
<evidence type="ECO:0000313" key="2">
    <source>
        <dbReference type="EMBL" id="CAB4186227.1"/>
    </source>
</evidence>